<evidence type="ECO:0000259" key="3">
    <source>
        <dbReference type="Pfam" id="PF19029"/>
    </source>
</evidence>
<name>A0ABU1F4X8_9RHOB</name>
<accession>A0ABU1F4X8</accession>
<dbReference type="Proteomes" id="UP001247754">
    <property type="component" value="Unassembled WGS sequence"/>
</dbReference>
<keyword evidence="2" id="KW-1133">Transmembrane helix</keyword>
<keyword evidence="2" id="KW-0812">Transmembrane</keyword>
<dbReference type="Pfam" id="PF19029">
    <property type="entry name" value="DUF883_C"/>
    <property type="match status" value="1"/>
</dbReference>
<feature type="domain" description="DUF883" evidence="3">
    <location>
        <begin position="73"/>
        <end position="98"/>
    </location>
</feature>
<feature type="transmembrane region" description="Helical" evidence="2">
    <location>
        <begin position="78"/>
        <end position="96"/>
    </location>
</feature>
<gene>
    <name evidence="4" type="ORF">RGD00_04890</name>
</gene>
<evidence type="ECO:0000256" key="2">
    <source>
        <dbReference type="SAM" id="Phobius"/>
    </source>
</evidence>
<organism evidence="4 5">
    <name type="scientific">Ruixingdingia sedimenti</name>
    <dbReference type="NCBI Taxonomy" id="3073604"/>
    <lineage>
        <taxon>Bacteria</taxon>
        <taxon>Pseudomonadati</taxon>
        <taxon>Pseudomonadota</taxon>
        <taxon>Alphaproteobacteria</taxon>
        <taxon>Rhodobacterales</taxon>
        <taxon>Paracoccaceae</taxon>
        <taxon>Ruixingdingia</taxon>
    </lineage>
</organism>
<evidence type="ECO:0000313" key="4">
    <source>
        <dbReference type="EMBL" id="MDR5651926.1"/>
    </source>
</evidence>
<evidence type="ECO:0000256" key="1">
    <source>
        <dbReference type="SAM" id="Coils"/>
    </source>
</evidence>
<keyword evidence="1" id="KW-0175">Coiled coil</keyword>
<keyword evidence="5" id="KW-1185">Reference proteome</keyword>
<comment type="caution">
    <text evidence="4">The sequence shown here is derived from an EMBL/GenBank/DDBJ whole genome shotgun (WGS) entry which is preliminary data.</text>
</comment>
<sequence length="98" mass="10361">MPNARDIESELRAARQDIETLASLAAERAAEVGSAAAAMADERLQNLSEEARKLYGDALGSGKRVRQQAEAKIRDNPLAAAGIAFVVGMLVAAVLGRR</sequence>
<keyword evidence="2" id="KW-0472">Membrane</keyword>
<dbReference type="InterPro" id="IPR043605">
    <property type="entry name" value="DUF883_C"/>
</dbReference>
<dbReference type="RefSeq" id="WP_310456176.1">
    <property type="nucleotide sequence ID" value="NZ_JAVKPH010000004.1"/>
</dbReference>
<proteinExistence type="predicted"/>
<evidence type="ECO:0000313" key="5">
    <source>
        <dbReference type="Proteomes" id="UP001247754"/>
    </source>
</evidence>
<dbReference type="EMBL" id="JAVKPH010000004">
    <property type="protein sequence ID" value="MDR5651926.1"/>
    <property type="molecule type" value="Genomic_DNA"/>
</dbReference>
<feature type="coiled-coil region" evidence="1">
    <location>
        <begin position="4"/>
        <end position="57"/>
    </location>
</feature>
<protein>
    <recommendedName>
        <fullName evidence="3">DUF883 domain-containing protein</fullName>
    </recommendedName>
</protein>
<reference evidence="4 5" key="1">
    <citation type="submission" date="2023-09" db="EMBL/GenBank/DDBJ databases">
        <title>Xinfangfangia sedmenti sp. nov., isolated the sedment.</title>
        <authorList>
            <person name="Xu L."/>
        </authorList>
    </citation>
    <scope>NUCLEOTIDE SEQUENCE [LARGE SCALE GENOMIC DNA]</scope>
    <source>
        <strain evidence="4 5">LG-4</strain>
    </source>
</reference>